<evidence type="ECO:0000313" key="2">
    <source>
        <dbReference type="Proteomes" id="UP000443090"/>
    </source>
</evidence>
<comment type="caution">
    <text evidence="1">The sequence shown here is derived from an EMBL/GenBank/DDBJ whole genome shotgun (WGS) entry which is preliminary data.</text>
</comment>
<reference evidence="1 2" key="1">
    <citation type="submission" date="2018-05" db="EMBL/GenBank/DDBJ databases">
        <title>Genome sequencing and assembly of the regulated plant pathogen Lachnellula willkommii and related sister species for the development of diagnostic species identification markers.</title>
        <authorList>
            <person name="Giroux E."/>
            <person name="Bilodeau G."/>
        </authorList>
    </citation>
    <scope>NUCLEOTIDE SEQUENCE [LARGE SCALE GENOMIC DNA]</scope>
    <source>
        <strain evidence="1 2">CBS 160.35</strain>
    </source>
</reference>
<proteinExistence type="predicted"/>
<dbReference type="EMBL" id="QGMI01001083">
    <property type="protein sequence ID" value="TVY34816.1"/>
    <property type="molecule type" value="Genomic_DNA"/>
</dbReference>
<dbReference type="AlphaFoldDB" id="A0A8H8RII2"/>
<gene>
    <name evidence="1" type="ORF">LOCC1_G007333</name>
</gene>
<feature type="non-terminal residue" evidence="1">
    <location>
        <position position="41"/>
    </location>
</feature>
<organism evidence="1 2">
    <name type="scientific">Lachnellula occidentalis</name>
    <dbReference type="NCBI Taxonomy" id="215460"/>
    <lineage>
        <taxon>Eukaryota</taxon>
        <taxon>Fungi</taxon>
        <taxon>Dikarya</taxon>
        <taxon>Ascomycota</taxon>
        <taxon>Pezizomycotina</taxon>
        <taxon>Leotiomycetes</taxon>
        <taxon>Helotiales</taxon>
        <taxon>Lachnaceae</taxon>
        <taxon>Lachnellula</taxon>
    </lineage>
</organism>
<dbReference type="Proteomes" id="UP000443090">
    <property type="component" value="Unassembled WGS sequence"/>
</dbReference>
<dbReference type="OrthoDB" id="21573at2759"/>
<sequence>MAVKRKGRVADEEECQALVKRVRSVLDENGGEGVLSLRRER</sequence>
<name>A0A8H8RII2_9HELO</name>
<evidence type="ECO:0000313" key="1">
    <source>
        <dbReference type="EMBL" id="TVY34816.1"/>
    </source>
</evidence>
<accession>A0A8H8RII2</accession>
<protein>
    <submittedName>
        <fullName evidence="1">Uncharacterized protein</fullName>
    </submittedName>
</protein>
<keyword evidence="2" id="KW-1185">Reference proteome</keyword>